<feature type="non-terminal residue" evidence="2">
    <location>
        <position position="1"/>
    </location>
</feature>
<feature type="compositionally biased region" description="Basic and acidic residues" evidence="1">
    <location>
        <begin position="36"/>
        <end position="48"/>
    </location>
</feature>
<accession>A0A9N9BRW2</accession>
<reference evidence="2" key="1">
    <citation type="submission" date="2021-06" db="EMBL/GenBank/DDBJ databases">
        <authorList>
            <person name="Kallberg Y."/>
            <person name="Tangrot J."/>
            <person name="Rosling A."/>
        </authorList>
    </citation>
    <scope>NUCLEOTIDE SEQUENCE</scope>
    <source>
        <strain evidence="2">AZ414A</strain>
    </source>
</reference>
<dbReference type="EMBL" id="CAJVPK010001159">
    <property type="protein sequence ID" value="CAG8574151.1"/>
    <property type="molecule type" value="Genomic_DNA"/>
</dbReference>
<evidence type="ECO:0000313" key="2">
    <source>
        <dbReference type="EMBL" id="CAG8574151.1"/>
    </source>
</evidence>
<keyword evidence="3" id="KW-1185">Reference proteome</keyword>
<protein>
    <submittedName>
        <fullName evidence="2">9531_t:CDS:1</fullName>
    </submittedName>
</protein>
<evidence type="ECO:0000313" key="3">
    <source>
        <dbReference type="Proteomes" id="UP000789706"/>
    </source>
</evidence>
<sequence length="54" mass="6084">IPHKLNQQQQQINLLLAATSMGQQNKSNNNKRKHGHDNDGVDGEDGHISKKRKI</sequence>
<dbReference type="Proteomes" id="UP000789706">
    <property type="component" value="Unassembled WGS sequence"/>
</dbReference>
<dbReference type="AlphaFoldDB" id="A0A9N9BRW2"/>
<name>A0A9N9BRW2_9GLOM</name>
<proteinExistence type="predicted"/>
<comment type="caution">
    <text evidence="2">The sequence shown here is derived from an EMBL/GenBank/DDBJ whole genome shotgun (WGS) entry which is preliminary data.</text>
</comment>
<gene>
    <name evidence="2" type="ORF">DEBURN_LOCUS8237</name>
</gene>
<evidence type="ECO:0000256" key="1">
    <source>
        <dbReference type="SAM" id="MobiDB-lite"/>
    </source>
</evidence>
<organism evidence="2 3">
    <name type="scientific">Diversispora eburnea</name>
    <dbReference type="NCBI Taxonomy" id="1213867"/>
    <lineage>
        <taxon>Eukaryota</taxon>
        <taxon>Fungi</taxon>
        <taxon>Fungi incertae sedis</taxon>
        <taxon>Mucoromycota</taxon>
        <taxon>Glomeromycotina</taxon>
        <taxon>Glomeromycetes</taxon>
        <taxon>Diversisporales</taxon>
        <taxon>Diversisporaceae</taxon>
        <taxon>Diversispora</taxon>
    </lineage>
</organism>
<feature type="region of interest" description="Disordered" evidence="1">
    <location>
        <begin position="19"/>
        <end position="54"/>
    </location>
</feature>